<keyword evidence="2" id="KW-1185">Reference proteome</keyword>
<dbReference type="Proteomes" id="UP001150581">
    <property type="component" value="Unassembled WGS sequence"/>
</dbReference>
<organism evidence="1 2">
    <name type="scientific">Kickxella alabastrina</name>
    <dbReference type="NCBI Taxonomy" id="61397"/>
    <lineage>
        <taxon>Eukaryota</taxon>
        <taxon>Fungi</taxon>
        <taxon>Fungi incertae sedis</taxon>
        <taxon>Zoopagomycota</taxon>
        <taxon>Kickxellomycotina</taxon>
        <taxon>Kickxellomycetes</taxon>
        <taxon>Kickxellales</taxon>
        <taxon>Kickxellaceae</taxon>
        <taxon>Kickxella</taxon>
    </lineage>
</organism>
<comment type="caution">
    <text evidence="1">The sequence shown here is derived from an EMBL/GenBank/DDBJ whole genome shotgun (WGS) entry which is preliminary data.</text>
</comment>
<reference evidence="1" key="1">
    <citation type="submission" date="2022-07" db="EMBL/GenBank/DDBJ databases">
        <title>Phylogenomic reconstructions and comparative analyses of Kickxellomycotina fungi.</title>
        <authorList>
            <person name="Reynolds N.K."/>
            <person name="Stajich J.E."/>
            <person name="Barry K."/>
            <person name="Grigoriev I.V."/>
            <person name="Crous P."/>
            <person name="Smith M.E."/>
        </authorList>
    </citation>
    <scope>NUCLEOTIDE SEQUENCE</scope>
    <source>
        <strain evidence="1">Benny 63K</strain>
    </source>
</reference>
<name>A0ACC1IQX3_9FUNG</name>
<sequence length="927" mass="103151">MATKFKYNLEALEWDAKHMRNKEGVYCYCGLDYTDGDSMVKCQDCKQLFHWDCVPSIKLKPLKGDSFYKFQCSVCNNGDGIYERETISWVQAIHLVLYHLIKTEPEKKYFRWRENICATISENWESLMPGKAKTATWHNTVAGSLSTHHSRFKSGFDDTQQSGNWTLQEVTPPDSTLPKATGKAKESRAPRQRSDVKRPRKKTDLSAGSEAEKEILEVLNESRGSKRSTRHRVSFSDDESDSDVGKRKARRHRVDPKILDNDIDLLQSFELFTKLEKERLGGSSQVDKPEGFEKDDDLESLSSLSSLSTDSEADGIDFSDLGDKGALEAIGSDDDADDFQVEEKPVLQNEAGEGLFGNPLGANAATMDALRQVIRIKSDDTNISPLAPKPLSTVASPLDLATMPMPCAAFIPGLPSTLPFQSPAPESRISPDSTPSPERTPVAESVEVGYVPEMTVGHVYEDADALNSFNSDNDGYGYDEDEDNDSDGDSGARSEGGQDHNDERKVDADADADAEKYPAAFGPLPTTCLNSLSPHPLFSSSDAEVPAICLMSEQAQWEFCAKTSSSQSVLTSKAKRLRRRLELRRFKRMLGLRLFDIDNAVKTCMERRQMPWLQRPIDLQAYLLAGGSTKLADDKTGMRQLLSEAGAGESNDLRSGNCERDELDRPGGGDASHPGVLQAESVASVKRGITVTAYANSFASRLMGRAILRDSLTSQVAKVSPFHGRLLRPYIWRDFKTFGADDSASGPDGKARGLAMLRVQRAIRSRNHPLFHTLSLESLCLSETESIDYVFFQHEHLEQVNALLCRTFWPGIDMSEALLYPEFSIVALYKRTVIGCAFLTPEAYLTYIAVSAGWEGAGIAKFMIYHLTQTVPTKDLTLHVSATNLAMLLYQKFGFKPEKFAVDFYKSYLPESSRVCPNAFFMRLRRY</sequence>
<gene>
    <name evidence="1" type="ORF">LPJ66_002267</name>
</gene>
<protein>
    <submittedName>
        <fullName evidence="1">Uncharacterized protein</fullName>
    </submittedName>
</protein>
<accession>A0ACC1IQX3</accession>
<proteinExistence type="predicted"/>
<evidence type="ECO:0000313" key="2">
    <source>
        <dbReference type="Proteomes" id="UP001150581"/>
    </source>
</evidence>
<dbReference type="EMBL" id="JANBPG010000172">
    <property type="protein sequence ID" value="KAJ1899201.1"/>
    <property type="molecule type" value="Genomic_DNA"/>
</dbReference>
<evidence type="ECO:0000313" key="1">
    <source>
        <dbReference type="EMBL" id="KAJ1899201.1"/>
    </source>
</evidence>